<comment type="similarity">
    <text evidence="1">Belongs to the ATP-dependent AMP-binding enzyme family.</text>
</comment>
<dbReference type="InterPro" id="IPR020845">
    <property type="entry name" value="AMP-binding_CS"/>
</dbReference>
<evidence type="ECO:0000256" key="3">
    <source>
        <dbReference type="ARBA" id="ARBA00022741"/>
    </source>
</evidence>
<dbReference type="RefSeq" id="WP_367954294.1">
    <property type="nucleotide sequence ID" value="NZ_JBDPGJ010000002.1"/>
</dbReference>
<keyword evidence="2" id="KW-0436">Ligase</keyword>
<dbReference type="SUPFAM" id="SSF56801">
    <property type="entry name" value="Acetyl-CoA synthetase-like"/>
    <property type="match status" value="1"/>
</dbReference>
<evidence type="ECO:0000256" key="4">
    <source>
        <dbReference type="ARBA" id="ARBA00022840"/>
    </source>
</evidence>
<dbReference type="PANTHER" id="PTHR43605">
    <property type="entry name" value="ACYL-COENZYME A SYNTHETASE"/>
    <property type="match status" value="1"/>
</dbReference>
<evidence type="ECO:0000313" key="8">
    <source>
        <dbReference type="EMBL" id="MEX0406448.1"/>
    </source>
</evidence>
<keyword evidence="4" id="KW-0067">ATP-binding</keyword>
<sequence length="544" mass="58473">MLERRDSYEALCSDFRWSIPDRLNIGVAVSDVWAAREPARIALMEDRPAGGPAMLSFGELSQRSNALANGLRAHGVRRGDRVALLLPQGFETAISHVAIYKLGAIAVPLALLFGVEALEYRLVTAGVSAIVTNASGRAKLSALEARLPGLEAIVLVEGGDGDAIGFEKLIADHSRAFTPEVTAPDDPAMMIFTSGTTGPPKGALHGHRVLLGHLPGMEMAHEFLPQSGDRFWTPADWAWAGGLLNALLPALFFGIPVVFSRMEKFDPDAACDLMARMKVRNAFIPPTALRMMKAVPGIAARFPKGLRTIASAGEALGRETWEWARGELGITVNELYGQTECNLVLGSCAALGVTRPGATGKPVPGHAVALIDADGQPVATGTPGQIAVRRPDPVMFLGYWESPEATERKFIGDWMVTGDQGVADEDGYVHFFGRDDDVITSAGYRIGPGEIEDCLTGHAAVALAAAVGKPDPVRTEIVKAYVVLRDGVEPSAALADEIKSWVRERLSAHEYPREVAFVDSMPLTTTGKVIRRIFRDRARRETEA</sequence>
<dbReference type="EMBL" id="JBDPGJ010000002">
    <property type="protein sequence ID" value="MEX0406448.1"/>
    <property type="molecule type" value="Genomic_DNA"/>
</dbReference>
<keyword evidence="9" id="KW-1185">Reference proteome</keyword>
<evidence type="ECO:0000313" key="9">
    <source>
        <dbReference type="Proteomes" id="UP001556692"/>
    </source>
</evidence>
<dbReference type="InterPro" id="IPR000873">
    <property type="entry name" value="AMP-dep_synth/lig_dom"/>
</dbReference>
<organism evidence="8 9">
    <name type="scientific">Aquibium pacificus</name>
    <dbReference type="NCBI Taxonomy" id="3153579"/>
    <lineage>
        <taxon>Bacteria</taxon>
        <taxon>Pseudomonadati</taxon>
        <taxon>Pseudomonadota</taxon>
        <taxon>Alphaproteobacteria</taxon>
        <taxon>Hyphomicrobiales</taxon>
        <taxon>Phyllobacteriaceae</taxon>
        <taxon>Aquibium</taxon>
    </lineage>
</organism>
<dbReference type="Gene3D" id="3.30.300.30">
    <property type="match status" value="1"/>
</dbReference>
<comment type="caution">
    <text evidence="8">The sequence shown here is derived from an EMBL/GenBank/DDBJ whole genome shotgun (WGS) entry which is preliminary data.</text>
</comment>
<reference evidence="8 9" key="1">
    <citation type="submission" date="2024-05" db="EMBL/GenBank/DDBJ databases">
        <authorList>
            <person name="Jiang F."/>
        </authorList>
    </citation>
    <scope>NUCLEOTIDE SEQUENCE [LARGE SCALE GENOMIC DNA]</scope>
    <source>
        <strain evidence="8 9">LZ166</strain>
    </source>
</reference>
<dbReference type="InterPro" id="IPR025110">
    <property type="entry name" value="AMP-bd_C"/>
</dbReference>
<feature type="domain" description="AMP-binding enzyme C-terminal" evidence="7">
    <location>
        <begin position="450"/>
        <end position="528"/>
    </location>
</feature>
<accession>A0ABV3SJK7</accession>
<proteinExistence type="inferred from homology"/>
<keyword evidence="3" id="KW-0547">Nucleotide-binding</keyword>
<dbReference type="Pfam" id="PF00501">
    <property type="entry name" value="AMP-binding"/>
    <property type="match status" value="1"/>
</dbReference>
<dbReference type="Gene3D" id="3.40.50.12780">
    <property type="entry name" value="N-terminal domain of ligase-like"/>
    <property type="match status" value="1"/>
</dbReference>
<dbReference type="Proteomes" id="UP001556692">
    <property type="component" value="Unassembled WGS sequence"/>
</dbReference>
<evidence type="ECO:0000256" key="5">
    <source>
        <dbReference type="SAM" id="Phobius"/>
    </source>
</evidence>
<dbReference type="PROSITE" id="PS00455">
    <property type="entry name" value="AMP_BINDING"/>
    <property type="match status" value="1"/>
</dbReference>
<keyword evidence="5" id="KW-0812">Transmembrane</keyword>
<evidence type="ECO:0000259" key="6">
    <source>
        <dbReference type="Pfam" id="PF00501"/>
    </source>
</evidence>
<name>A0ABV3SJK7_9HYPH</name>
<protein>
    <submittedName>
        <fullName evidence="8">AMP-binding protein</fullName>
    </submittedName>
</protein>
<dbReference type="Pfam" id="PF13193">
    <property type="entry name" value="AMP-binding_C"/>
    <property type="match status" value="1"/>
</dbReference>
<evidence type="ECO:0000259" key="7">
    <source>
        <dbReference type="Pfam" id="PF13193"/>
    </source>
</evidence>
<gene>
    <name evidence="8" type="ORF">ABGN05_12295</name>
</gene>
<keyword evidence="5" id="KW-0472">Membrane</keyword>
<dbReference type="InterPro" id="IPR042099">
    <property type="entry name" value="ANL_N_sf"/>
</dbReference>
<feature type="transmembrane region" description="Helical" evidence="5">
    <location>
        <begin position="237"/>
        <end position="259"/>
    </location>
</feature>
<feature type="domain" description="AMP-dependent synthetase/ligase" evidence="6">
    <location>
        <begin position="32"/>
        <end position="400"/>
    </location>
</feature>
<keyword evidence="5" id="KW-1133">Transmembrane helix</keyword>
<evidence type="ECO:0000256" key="2">
    <source>
        <dbReference type="ARBA" id="ARBA00022598"/>
    </source>
</evidence>
<dbReference type="InterPro" id="IPR051087">
    <property type="entry name" value="Mitochondrial_ACSM"/>
</dbReference>
<dbReference type="InterPro" id="IPR045851">
    <property type="entry name" value="AMP-bd_C_sf"/>
</dbReference>
<evidence type="ECO:0000256" key="1">
    <source>
        <dbReference type="ARBA" id="ARBA00006432"/>
    </source>
</evidence>
<dbReference type="PANTHER" id="PTHR43605:SF10">
    <property type="entry name" value="ACYL-COA SYNTHETASE MEDIUM CHAIN FAMILY MEMBER 3"/>
    <property type="match status" value="1"/>
</dbReference>